<dbReference type="InterPro" id="IPR001763">
    <property type="entry name" value="Rhodanese-like_dom"/>
</dbReference>
<dbReference type="CDD" id="cd01449">
    <property type="entry name" value="TST_Repeat_2"/>
    <property type="match status" value="1"/>
</dbReference>
<organism evidence="4 5">
    <name type="scientific">Neptuniibacter caesariensis</name>
    <dbReference type="NCBI Taxonomy" id="207954"/>
    <lineage>
        <taxon>Bacteria</taxon>
        <taxon>Pseudomonadati</taxon>
        <taxon>Pseudomonadota</taxon>
        <taxon>Gammaproteobacteria</taxon>
        <taxon>Oceanospirillales</taxon>
        <taxon>Oceanospirillaceae</taxon>
        <taxon>Neptuniibacter</taxon>
    </lineage>
</organism>
<proteinExistence type="predicted"/>
<evidence type="ECO:0000256" key="1">
    <source>
        <dbReference type="ARBA" id="ARBA00022679"/>
    </source>
</evidence>
<dbReference type="SUPFAM" id="SSF52821">
    <property type="entry name" value="Rhodanese/Cell cycle control phosphatase"/>
    <property type="match status" value="2"/>
</dbReference>
<feature type="domain" description="Rhodanese" evidence="3">
    <location>
        <begin position="16"/>
        <end position="135"/>
    </location>
</feature>
<sequence>MFTTIISAKALQASITQPDWVILDCRFNLMDTAAGRTAYAEGHIPGAFYLHLDEDLSSGITPETGRHPLPDANELAEKLGRCGITQSTQVVVYDDCSGMMAGRCWWLLRYLGHDAVALLDGGLQAWQRAGGKLDQKLPIEANLSFPPSLQRDANLVVDQLQEERMGGSAILVDARAAERFRGEVEPIDPIAGHVPEALNRPLTDNLADGYFKAPEQLKSEWAALLGDQPAEQVVHMCGSGVTACHNQLSMEIAGLTGSRLYSGSWSEWIRDPKRPVAKGE</sequence>
<dbReference type="CDD" id="cd01448">
    <property type="entry name" value="TST_Repeat_1"/>
    <property type="match status" value="1"/>
</dbReference>
<dbReference type="PANTHER" id="PTHR11364:SF27">
    <property type="entry name" value="SULFURTRANSFERASE"/>
    <property type="match status" value="1"/>
</dbReference>
<accession>A0A7U8C6J0</accession>
<feature type="domain" description="Rhodanese" evidence="3">
    <location>
        <begin position="165"/>
        <end position="277"/>
    </location>
</feature>
<gene>
    <name evidence="4" type="ORF">MED92_15613</name>
</gene>
<dbReference type="Gene3D" id="3.40.250.10">
    <property type="entry name" value="Rhodanese-like domain"/>
    <property type="match status" value="2"/>
</dbReference>
<keyword evidence="5" id="KW-1185">Reference proteome</keyword>
<evidence type="ECO:0000313" key="4">
    <source>
        <dbReference type="EMBL" id="EAR62478.1"/>
    </source>
</evidence>
<name>A0A7U8C6J0_NEPCE</name>
<keyword evidence="2" id="KW-0677">Repeat</keyword>
<protein>
    <submittedName>
        <fullName evidence="4">Rhodanese-like</fullName>
    </submittedName>
</protein>
<evidence type="ECO:0000256" key="2">
    <source>
        <dbReference type="ARBA" id="ARBA00022737"/>
    </source>
</evidence>
<dbReference type="EMBL" id="AAOW01000003">
    <property type="protein sequence ID" value="EAR62478.1"/>
    <property type="molecule type" value="Genomic_DNA"/>
</dbReference>
<dbReference type="Proteomes" id="UP000002171">
    <property type="component" value="Unassembled WGS sequence"/>
</dbReference>
<dbReference type="InterPro" id="IPR045078">
    <property type="entry name" value="TST/MPST-like"/>
</dbReference>
<dbReference type="Pfam" id="PF00581">
    <property type="entry name" value="Rhodanese"/>
    <property type="match status" value="2"/>
</dbReference>
<evidence type="ECO:0000313" key="5">
    <source>
        <dbReference type="Proteomes" id="UP000002171"/>
    </source>
</evidence>
<dbReference type="OrthoDB" id="9781034at2"/>
<dbReference type="InterPro" id="IPR001307">
    <property type="entry name" value="Thiosulphate_STrfase_CS"/>
</dbReference>
<dbReference type="FunFam" id="3.40.250.10:FF:000035">
    <property type="entry name" value="Thiosulfate sulfurtransferase"/>
    <property type="match status" value="1"/>
</dbReference>
<dbReference type="PANTHER" id="PTHR11364">
    <property type="entry name" value="THIOSULFATE SULFERTANSFERASE"/>
    <property type="match status" value="1"/>
</dbReference>
<dbReference type="PROSITE" id="PS50206">
    <property type="entry name" value="RHODANESE_3"/>
    <property type="match status" value="2"/>
</dbReference>
<dbReference type="PROSITE" id="PS00380">
    <property type="entry name" value="RHODANESE_1"/>
    <property type="match status" value="1"/>
</dbReference>
<evidence type="ECO:0000259" key="3">
    <source>
        <dbReference type="PROSITE" id="PS50206"/>
    </source>
</evidence>
<keyword evidence="1" id="KW-0808">Transferase</keyword>
<dbReference type="InterPro" id="IPR036873">
    <property type="entry name" value="Rhodanese-like_dom_sf"/>
</dbReference>
<dbReference type="AlphaFoldDB" id="A0A7U8C6J0"/>
<dbReference type="SMART" id="SM00450">
    <property type="entry name" value="RHOD"/>
    <property type="match status" value="2"/>
</dbReference>
<comment type="caution">
    <text evidence="4">The sequence shown here is derived from an EMBL/GenBank/DDBJ whole genome shotgun (WGS) entry which is preliminary data.</text>
</comment>
<dbReference type="GO" id="GO:0004792">
    <property type="term" value="F:thiosulfate-cyanide sulfurtransferase activity"/>
    <property type="evidence" value="ECO:0007669"/>
    <property type="project" value="InterPro"/>
</dbReference>
<dbReference type="RefSeq" id="WP_007020788.1">
    <property type="nucleotide sequence ID" value="NZ_CH724125.1"/>
</dbReference>
<reference evidence="4 5" key="1">
    <citation type="submission" date="2006-02" db="EMBL/GenBank/DDBJ databases">
        <authorList>
            <person name="Pinhassi J."/>
            <person name="Pedros-Alio C."/>
            <person name="Ferriera S."/>
            <person name="Johnson J."/>
            <person name="Kravitz S."/>
            <person name="Halpern A."/>
            <person name="Remington K."/>
            <person name="Beeson K."/>
            <person name="Tran B."/>
            <person name="Rogers Y.-H."/>
            <person name="Friedman R."/>
            <person name="Venter J.C."/>
        </authorList>
    </citation>
    <scope>NUCLEOTIDE SEQUENCE [LARGE SCALE GENOMIC DNA]</scope>
    <source>
        <strain evidence="4 5">MED92</strain>
    </source>
</reference>